<organism evidence="1 2">
    <name type="scientific">Corynebacterium urogenitale</name>
    <dbReference type="NCBI Taxonomy" id="2487892"/>
    <lineage>
        <taxon>Bacteria</taxon>
        <taxon>Bacillati</taxon>
        <taxon>Actinomycetota</taxon>
        <taxon>Actinomycetes</taxon>
        <taxon>Mycobacteriales</taxon>
        <taxon>Corynebacteriaceae</taxon>
        <taxon>Corynebacterium</taxon>
    </lineage>
</organism>
<gene>
    <name evidence="1" type="ORF">CUROG_08420</name>
</gene>
<dbReference type="NCBIfam" id="NF005115">
    <property type="entry name" value="PRK06547.1"/>
    <property type="match status" value="1"/>
</dbReference>
<evidence type="ECO:0000313" key="1">
    <source>
        <dbReference type="EMBL" id="QFQ03032.1"/>
    </source>
</evidence>
<dbReference type="RefSeq" id="WP_236640527.1">
    <property type="nucleotide sequence ID" value="NZ_CP045032.1"/>
</dbReference>
<proteinExistence type="predicted"/>
<dbReference type="SUPFAM" id="SSF52540">
    <property type="entry name" value="P-loop containing nucleoside triphosphate hydrolases"/>
    <property type="match status" value="1"/>
</dbReference>
<dbReference type="InterPro" id="IPR027417">
    <property type="entry name" value="P-loop_NTPase"/>
</dbReference>
<accession>A0A5J6Z9V8</accession>
<evidence type="ECO:0008006" key="3">
    <source>
        <dbReference type="Google" id="ProtNLM"/>
    </source>
</evidence>
<evidence type="ECO:0000313" key="2">
    <source>
        <dbReference type="Proteomes" id="UP000326711"/>
    </source>
</evidence>
<name>A0A5J6Z9V8_9CORY</name>
<dbReference type="EMBL" id="CP045032">
    <property type="protein sequence ID" value="QFQ03032.1"/>
    <property type="molecule type" value="Genomic_DNA"/>
</dbReference>
<dbReference type="Proteomes" id="UP000326711">
    <property type="component" value="Chromosome"/>
</dbReference>
<keyword evidence="2" id="KW-1185">Reference proteome</keyword>
<dbReference type="Gene3D" id="3.40.50.300">
    <property type="entry name" value="P-loop containing nucleotide triphosphate hydrolases"/>
    <property type="match status" value="1"/>
</dbReference>
<protein>
    <recommendedName>
        <fullName evidence="3">Adenylate kinase</fullName>
    </recommendedName>
</protein>
<sequence>MTPWTILIDGRSGAGKTTFASRLASEPPRWLVANGLPVQLVHLDDFYPGWGGLAVGSQIVAETVLDTDNPGFYRWDWESDQRGNWVPLDPQANLIVEGVGAVTSDTKKAAQQRSGKRVRTVEVQLADAERKQRALARDPDFAEHWDMWAAQELIHRRSMPRADYTLRMD</sequence>
<dbReference type="KEGG" id="cuo:CUROG_08420"/>
<dbReference type="AlphaFoldDB" id="A0A5J6Z9V8"/>
<reference evidence="2" key="1">
    <citation type="submission" date="2019-10" db="EMBL/GenBank/DDBJ databases">
        <title>Complete genome sequence of Corynebacterium urogenitalis DSM 108747, isolated from the genital tract of a cow.</title>
        <authorList>
            <person name="Ruckert C."/>
            <person name="Ballas P."/>
            <person name="Wagener K."/>
            <person name="Drillich M."/>
            <person name="Kaempfer P."/>
            <person name="Busse H.-J."/>
            <person name="Ehling-Schulz M."/>
        </authorList>
    </citation>
    <scope>NUCLEOTIDE SEQUENCE [LARGE SCALE GENOMIC DNA]</scope>
    <source>
        <strain evidence="2">LMM 1652</strain>
    </source>
</reference>